<organism evidence="1 2">
    <name type="scientific">Diphasiastrum complanatum</name>
    <name type="common">Issler's clubmoss</name>
    <name type="synonym">Lycopodium complanatum</name>
    <dbReference type="NCBI Taxonomy" id="34168"/>
    <lineage>
        <taxon>Eukaryota</taxon>
        <taxon>Viridiplantae</taxon>
        <taxon>Streptophyta</taxon>
        <taxon>Embryophyta</taxon>
        <taxon>Tracheophyta</taxon>
        <taxon>Lycopodiopsida</taxon>
        <taxon>Lycopodiales</taxon>
        <taxon>Lycopodiaceae</taxon>
        <taxon>Lycopodioideae</taxon>
        <taxon>Diphasiastrum</taxon>
    </lineage>
</organism>
<protein>
    <submittedName>
        <fullName evidence="1">Uncharacterized protein</fullName>
    </submittedName>
</protein>
<name>A0ACC2AQ52_DIPCM</name>
<comment type="caution">
    <text evidence="1">The sequence shown here is derived from an EMBL/GenBank/DDBJ whole genome shotgun (WGS) entry which is preliminary data.</text>
</comment>
<dbReference type="Proteomes" id="UP001162992">
    <property type="component" value="Chromosome 20"/>
</dbReference>
<gene>
    <name evidence="1" type="ORF">O6H91_20G049400</name>
</gene>
<keyword evidence="2" id="KW-1185">Reference proteome</keyword>
<dbReference type="EMBL" id="CM055111">
    <property type="protein sequence ID" value="KAJ7519663.1"/>
    <property type="molecule type" value="Genomic_DNA"/>
</dbReference>
<evidence type="ECO:0000313" key="1">
    <source>
        <dbReference type="EMBL" id="KAJ7519663.1"/>
    </source>
</evidence>
<reference evidence="2" key="1">
    <citation type="journal article" date="2024" name="Proc. Natl. Acad. Sci. U.S.A.">
        <title>Extraordinary preservation of gene collinearity over three hundred million years revealed in homosporous lycophytes.</title>
        <authorList>
            <person name="Li C."/>
            <person name="Wickell D."/>
            <person name="Kuo L.Y."/>
            <person name="Chen X."/>
            <person name="Nie B."/>
            <person name="Liao X."/>
            <person name="Peng D."/>
            <person name="Ji J."/>
            <person name="Jenkins J."/>
            <person name="Williams M."/>
            <person name="Shu S."/>
            <person name="Plott C."/>
            <person name="Barry K."/>
            <person name="Rajasekar S."/>
            <person name="Grimwood J."/>
            <person name="Han X."/>
            <person name="Sun S."/>
            <person name="Hou Z."/>
            <person name="He W."/>
            <person name="Dai G."/>
            <person name="Sun C."/>
            <person name="Schmutz J."/>
            <person name="Leebens-Mack J.H."/>
            <person name="Li F.W."/>
            <person name="Wang L."/>
        </authorList>
    </citation>
    <scope>NUCLEOTIDE SEQUENCE [LARGE SCALE GENOMIC DNA]</scope>
    <source>
        <strain evidence="2">cv. PW_Plant_1</strain>
    </source>
</reference>
<sequence length="479" mass="53697">MSTPTNFYKNAAYAYAKEFGLDSVLDNLHAYQVATGDRSTKVFEGCDKDNTGLESNGQDAVKGSKNINTHATDCKRSKFLQRDGIRSHKASVPGSRNSSGEHVFPFETQGVPLQRQSPKGKVTSLLGFEPYEKIEESQSDTPRILETTIVEQNIQIEEGELEPNPTKTSNGVVRWRSDQRFAPPGEPTCVNCGRYGAYICDQTDDDVCSIECKEEVLQAEVEERAQMAKAAESSFISLTTPKGALELPEMEPQHWDYEKLRWKNRHSSLTTYRCWKCRRPGHLPKDCTASIGIPCPSPANPTQYQVHPENDPGKELMTAELRSLYRRCKQIESAASSAECHVCGCRSNLAMCLDCSSIYCDSAGHLTGHMRENPSHQQLYSYKLHRLVKCCKRTCGVTNLNDLFSCQHCLSKAFDRFYSMYNATWKGAGLKFVCNAICCDDHFDWHRMNCPNSDVGDSGNLVSTDRSNLKGGQFSEFLF</sequence>
<evidence type="ECO:0000313" key="2">
    <source>
        <dbReference type="Proteomes" id="UP001162992"/>
    </source>
</evidence>
<accession>A0ACC2AQ52</accession>
<proteinExistence type="predicted"/>